<feature type="compositionally biased region" description="Basic and acidic residues" evidence="2">
    <location>
        <begin position="1806"/>
        <end position="1825"/>
    </location>
</feature>
<feature type="compositionally biased region" description="Polar residues" evidence="2">
    <location>
        <begin position="1376"/>
        <end position="1389"/>
    </location>
</feature>
<feature type="region of interest" description="Disordered" evidence="2">
    <location>
        <begin position="2067"/>
        <end position="2091"/>
    </location>
</feature>
<feature type="compositionally biased region" description="Basic and acidic residues" evidence="2">
    <location>
        <begin position="1573"/>
        <end position="1624"/>
    </location>
</feature>
<feature type="compositionally biased region" description="Basic residues" evidence="2">
    <location>
        <begin position="1895"/>
        <end position="1906"/>
    </location>
</feature>
<dbReference type="InParanoid" id="F0VKB7"/>
<feature type="region of interest" description="Disordered" evidence="2">
    <location>
        <begin position="204"/>
        <end position="240"/>
    </location>
</feature>
<reference evidence="4" key="4">
    <citation type="journal article" date="2015" name="PLoS ONE">
        <title>Comprehensive Evaluation of Toxoplasma gondii VEG and Neospora caninum LIV Genomes with Tachyzoite Stage Transcriptome and Proteome Defines Novel Transcript Features.</title>
        <authorList>
            <person name="Ramaprasad A."/>
            <person name="Mourier T."/>
            <person name="Naeem R."/>
            <person name="Malas T.B."/>
            <person name="Moussa E."/>
            <person name="Panigrahi A."/>
            <person name="Vermont S.J."/>
            <person name="Otto T.D."/>
            <person name="Wastling J."/>
            <person name="Pain A."/>
        </authorList>
    </citation>
    <scope>NUCLEOTIDE SEQUENCE</scope>
    <source>
        <strain evidence="4">Liverpool</strain>
    </source>
</reference>
<keyword evidence="1" id="KW-0175">Coiled coil</keyword>
<feature type="region of interest" description="Disordered" evidence="2">
    <location>
        <begin position="63"/>
        <end position="86"/>
    </location>
</feature>
<feature type="compositionally biased region" description="Polar residues" evidence="2">
    <location>
        <begin position="869"/>
        <end position="892"/>
    </location>
</feature>
<dbReference type="EMBL" id="LN714485">
    <property type="protein sequence ID" value="CEL69231.1"/>
    <property type="molecule type" value="Genomic_DNA"/>
</dbReference>
<accession>F0VKB7</accession>
<organism evidence="3 5">
    <name type="scientific">Neospora caninum (strain Liverpool)</name>
    <dbReference type="NCBI Taxonomy" id="572307"/>
    <lineage>
        <taxon>Eukaryota</taxon>
        <taxon>Sar</taxon>
        <taxon>Alveolata</taxon>
        <taxon>Apicomplexa</taxon>
        <taxon>Conoidasida</taxon>
        <taxon>Coccidia</taxon>
        <taxon>Eucoccidiorida</taxon>
        <taxon>Eimeriorina</taxon>
        <taxon>Sarcocystidae</taxon>
        <taxon>Neospora</taxon>
    </lineage>
</organism>
<feature type="compositionally biased region" description="Basic and acidic residues" evidence="2">
    <location>
        <begin position="438"/>
        <end position="450"/>
    </location>
</feature>
<feature type="compositionally biased region" description="Pro residues" evidence="2">
    <location>
        <begin position="1271"/>
        <end position="1283"/>
    </location>
</feature>
<feature type="compositionally biased region" description="Low complexity" evidence="2">
    <location>
        <begin position="897"/>
        <end position="908"/>
    </location>
</feature>
<evidence type="ECO:0000313" key="4">
    <source>
        <dbReference type="EMBL" id="CEL69231.1"/>
    </source>
</evidence>
<evidence type="ECO:0000313" key="3">
    <source>
        <dbReference type="EMBL" id="CBZ54518.1"/>
    </source>
</evidence>
<feature type="region of interest" description="Disordered" evidence="2">
    <location>
        <begin position="1409"/>
        <end position="1644"/>
    </location>
</feature>
<protein>
    <submittedName>
        <fullName evidence="3">Uncharacterized protein</fullName>
    </submittedName>
</protein>
<feature type="region of interest" description="Disordered" evidence="2">
    <location>
        <begin position="2193"/>
        <end position="2269"/>
    </location>
</feature>
<feature type="compositionally biased region" description="Basic and acidic residues" evidence="2">
    <location>
        <begin position="579"/>
        <end position="588"/>
    </location>
</feature>
<feature type="compositionally biased region" description="Basic and acidic residues" evidence="2">
    <location>
        <begin position="1724"/>
        <end position="1734"/>
    </location>
</feature>
<feature type="compositionally biased region" description="Low complexity" evidence="2">
    <location>
        <begin position="849"/>
        <end position="858"/>
    </location>
</feature>
<feature type="compositionally biased region" description="Low complexity" evidence="2">
    <location>
        <begin position="212"/>
        <end position="240"/>
    </location>
</feature>
<proteinExistence type="predicted"/>
<evidence type="ECO:0000256" key="1">
    <source>
        <dbReference type="SAM" id="Coils"/>
    </source>
</evidence>
<feature type="compositionally biased region" description="Polar residues" evidence="2">
    <location>
        <begin position="2139"/>
        <end position="2149"/>
    </location>
</feature>
<dbReference type="Proteomes" id="UP000007494">
    <property type="component" value="Chromosome X"/>
</dbReference>
<feature type="coiled-coil region" evidence="1">
    <location>
        <begin position="2308"/>
        <end position="2369"/>
    </location>
</feature>
<keyword evidence="5" id="KW-1185">Reference proteome</keyword>
<feature type="region of interest" description="Disordered" evidence="2">
    <location>
        <begin position="529"/>
        <end position="555"/>
    </location>
</feature>
<sequence>MPSYAADRSSWPVAVPPPAVASSSSVSSSLSPPRSGSSLPPLSSQRPSVFSFASFMDGLLANLDSTGNSSSRECDERETVTSCVTRLSRPSRWRASVTGTDTALQPSLASISSTACATAPGARRERNASLSPPRSALAPHSARLASRPSQSTNPSSRHRRSVSPTVPPEDLRIESGSASPLESPFRALSRPRLEAPFDFFRGSRASRRASPPHRAFSPRASLSPHGLSSPRASRASSLASPSGYASARLLSFSAPHSPPRLRRLRSSSSAPASLGWPQRSDPGTVRSAAFISACRVFSEEQLRGSSAPLLPAETRRSTRSLHSSFGRRLSPYSPRPVPSASAPSVSLPAERGVNSFHVAPRSAPREERRRIHIEDTDFDEDASMESLSDSQYALRLFIPVDYPRLVNLARLFRGAFRGARTPSTACSSRSAQASPGDSHGDRPESRRGRGDSGGYAWGVARGPLGDEQNYALTFADPTGASARGDSDDDVGDDGDSSESERRRVRGGGEETLDTDVSFSGRWGREECLFERGREARTPSFAASPAPSSPGAHDTVSAVSAAIARLSWRGVGRGPCGEFEGNRRQRQAEDSATQEVPREPVAGRQAEPEGRFTPRTQMSVSGPVGDSGGTCRLLGRGSEEEGDGEGIRAGREEGKDAEGLRRQDLENSRDRGDCHAETATALDVPSPLSAFSSRDSLMDPRLSGVPPRLFRRENETREGEREAGREGNLSKGVLCGETVSTLDSGDVDPDHRSERNALASPLSRPHSSWEERRMSTEFASSHLESREPTSSEPEPPPQIDGPPNAAQNWTPPSRPWWSVPPAVSEESHDARYFWLLPRPSVALPVYPLSPVSSPSSHHPLPVPCPGASLPPNSNDAPETRPSFASSDSFSVQAHAQMPSQARASRSPSSFAAASAQPVLPALPSSLPASSSSSSSAHAPAAASLPRIYADAPSAYSQAVPLPYYYVPYSPLYVSSVIPEPVLSPLPDENTHLVPPAHSRLSADLSLPSFSHPSASLFSSSSSSPSSSSCLRPLLFQSTLPVPSSPPVSGGLSLVSFPSSVTLFHAGRERVFLDELESAFSRDSSGANPCLLALERSVSAPAQQTGLNDGDQPQSPRSCRGEREHGAREEREREREARRRWVLSTPSFFTPVLHSRHLASGCFSEEAETGGNDAASRLAPGLPASGREKEDAGARGARSGDTGDDRHTPADRGCLPHTGGARLPSLGTGEPSLLASREQVGARGEDQCHERGGIRGYRPCRALTSPWSCASPSPTPRRPPTPAFPSSPASTSVHPDGRRGSPVATAFRAERVNADSRLRREDRRGMPSARCPEGRGVAIRGSEVGEKDGEDGLRTEAERGGETERREDDVASVVQGADETQNGTERTSTGDSFAASKASANTVAMFPFILPVSPHSLPPCARPFPSSVVARPSASVPPFSPSSSSSVPSLSSLSPFPARRPSDEDGLRGDQPLLRPVETLAGAAASGDPSGASVEPSNGCGEARGEWREDGGGTGVRRSYGRSGDRRGEGRVSGIGNEGCEGLWSGGEESEDACDESHTGNEDGREADLEEESAGDNHRSGSRDELREGEQGHEEQEEEERPRDRGEGRARRVAEEDGRLSSREGRATGQVAAGRGARPPSGTREDRRIAAFEAGPSGVLICTTRELDRRVSDILRAAGVGQPDRSEVIGPCHASSREACREASWRSPSGLPLRFTRQDLSPLSLREGERDEEQPRGVETFCVAGPDGASRGSLSPPRLLFVGPNLNFEDSEDACASMSDGRGDTAALWPPRAPPVDAVALGRFLASRGDRGPAGRESPRALGERLFRRQGRSASPFPRDDLRGGPGARRLASDSEETSQRERETSSSGDASATSAFSSSDEEHLVVSVAASPHPFPSRRARRLRRRRLSESSLATSRSDESRPSSTRDVGPYATSHGWGAPADPEAGDGRGDVGALVAVLRNGIGGAWTSRASHFASREVRGASLGDEDEDGLNGFSFFASERLPADPPERVPPSELPTEATPGDARRASSRAPDPTIQRRRLSPRLLAALAPSFAVFPECEAHAHPLSALERQPERQPERPEVPRTGRSRSYAEVAAGVPPGPASAVSQLERLFGRQGLRRGRAGRQRTLVLTGPMASTARQLHLQSEEGQGAERETGALHATFSSSSRSACQMVVCLRQLATALAHLDSAYTQRGRSQRRGAESGKESGEEAGFAFSGESGRRVSRRSRTASSDSAFSVSSASHSSSRSAASSVSREEGGETPRGVRAGLCGLGLSAEEREREERAIEALRAYTRKLLFRWRCLLALKQAQAREKLVVEEREREEKTGEPSAVLRDFVADEGFSRLDVEDAKRRWQRKESRYARAEGKLAEKSLELLHLWGWPEAQ</sequence>
<dbReference type="OrthoDB" id="10465128at2759"/>
<feature type="compositionally biased region" description="Low complexity" evidence="2">
    <location>
        <begin position="20"/>
        <end position="45"/>
    </location>
</feature>
<feature type="region of interest" description="Disordered" evidence="2">
    <location>
        <begin position="2134"/>
        <end position="2156"/>
    </location>
</feature>
<feature type="compositionally biased region" description="Polar residues" evidence="2">
    <location>
        <begin position="1099"/>
        <end position="1115"/>
    </location>
</feature>
<reference evidence="3" key="2">
    <citation type="submission" date="2011-03" db="EMBL/GenBank/DDBJ databases">
        <title>Comparative genomics and transcriptomics of Neospora caninum and Toxoplasma gondii.</title>
        <authorList>
            <person name="Reid A.J."/>
            <person name="Sohal A."/>
            <person name="Harris D."/>
            <person name="Quail M."/>
            <person name="Sanders M."/>
            <person name="Berriman M."/>
            <person name="Wastling J.M."/>
            <person name="Pain A."/>
        </authorList>
    </citation>
    <scope>NUCLEOTIDE SEQUENCE</scope>
    <source>
        <strain evidence="3">Liverpool</strain>
    </source>
</reference>
<feature type="region of interest" description="Disordered" evidence="2">
    <location>
        <begin position="1720"/>
        <end position="1754"/>
    </location>
</feature>
<feature type="region of interest" description="Disordered" evidence="2">
    <location>
        <begin position="110"/>
        <end position="187"/>
    </location>
</feature>
<gene>
    <name evidence="4" type="ORF">BN1204_049470</name>
    <name evidence="3" type="ORF">NCLIV_049470</name>
</gene>
<dbReference type="OMA" id="SWRRHSV"/>
<feature type="compositionally biased region" description="Low complexity" evidence="2">
    <location>
        <begin position="1421"/>
        <end position="1457"/>
    </location>
</feature>
<feature type="region of interest" description="Disordered" evidence="2">
    <location>
        <begin position="1319"/>
        <end position="1392"/>
    </location>
</feature>
<feature type="region of interest" description="Disordered" evidence="2">
    <location>
        <begin position="1099"/>
        <end position="1136"/>
    </location>
</feature>
<reference evidence="5" key="3">
    <citation type="journal article" date="2012" name="PLoS Pathog.">
        <title>Comparative genomics of the apicomplexan parasites Toxoplasma gondii and Neospora caninum: Coccidia differing in host range and transmission strategy.</title>
        <authorList>
            <person name="Reid A.J."/>
            <person name="Vermont S.J."/>
            <person name="Cotton J.A."/>
            <person name="Harris D."/>
            <person name="Hill-Cawthorne G.A."/>
            <person name="Konen-Waisman S."/>
            <person name="Latham S.M."/>
            <person name="Mourier T."/>
            <person name="Norton R."/>
            <person name="Quail M.A."/>
            <person name="Sanders M."/>
            <person name="Shanmugam D."/>
            <person name="Sohal A."/>
            <person name="Wasmuth J.D."/>
            <person name="Brunk B."/>
            <person name="Grigg M.E."/>
            <person name="Howard J.C."/>
            <person name="Parkinson J."/>
            <person name="Roos D.S."/>
            <person name="Trees A.J."/>
            <person name="Berriman M."/>
            <person name="Pain A."/>
            <person name="Wastling J.M."/>
        </authorList>
    </citation>
    <scope>NUCLEOTIDE SEQUENCE [LARGE SCALE GENOMIC DNA]</scope>
    <source>
        <strain evidence="5">Liverpool</strain>
    </source>
</reference>
<name>F0VKB7_NEOCL</name>
<feature type="compositionally biased region" description="Acidic residues" evidence="2">
    <location>
        <begin position="486"/>
        <end position="497"/>
    </location>
</feature>
<dbReference type="VEuPathDB" id="ToxoDB:NCLIV_049470"/>
<evidence type="ECO:0000256" key="2">
    <source>
        <dbReference type="SAM" id="MobiDB-lite"/>
    </source>
</evidence>
<feature type="compositionally biased region" description="Basic and acidic residues" evidence="2">
    <location>
        <begin position="2201"/>
        <end position="2210"/>
    </location>
</feature>
<feature type="region of interest" description="Disordered" evidence="2">
    <location>
        <begin position="256"/>
        <end position="281"/>
    </location>
</feature>
<feature type="region of interest" description="Disordered" evidence="2">
    <location>
        <begin position="1"/>
        <end position="45"/>
    </location>
</feature>
<feature type="region of interest" description="Disordered" evidence="2">
    <location>
        <begin position="1261"/>
        <end position="1306"/>
    </location>
</feature>
<feature type="compositionally biased region" description="Basic and acidic residues" evidence="2">
    <location>
        <begin position="1341"/>
        <end position="1367"/>
    </location>
</feature>
<feature type="region of interest" description="Disordered" evidence="2">
    <location>
        <begin position="308"/>
        <end position="346"/>
    </location>
</feature>
<feature type="compositionally biased region" description="Basic and acidic residues" evidence="2">
    <location>
        <begin position="644"/>
        <end position="675"/>
    </location>
</feature>
<feature type="compositionally biased region" description="Basic and acidic residues" evidence="2">
    <location>
        <begin position="1553"/>
        <end position="1565"/>
    </location>
</feature>
<dbReference type="RefSeq" id="XP_003884548.1">
    <property type="nucleotide sequence ID" value="XM_003884499.1"/>
</dbReference>
<feature type="compositionally biased region" description="Basic and acidic residues" evidence="2">
    <location>
        <begin position="363"/>
        <end position="375"/>
    </location>
</feature>
<feature type="region of interest" description="Disordered" evidence="2">
    <location>
        <begin position="569"/>
        <end position="820"/>
    </location>
</feature>
<feature type="region of interest" description="Disordered" evidence="2">
    <location>
        <begin position="360"/>
        <end position="383"/>
    </location>
</feature>
<dbReference type="eggNOG" id="ENOG502R005">
    <property type="taxonomic scope" value="Eukaryota"/>
</dbReference>
<feature type="region of interest" description="Disordered" evidence="2">
    <location>
        <begin position="849"/>
        <end position="908"/>
    </location>
</feature>
<feature type="region of interest" description="Disordered" evidence="2">
    <location>
        <begin position="476"/>
        <end position="517"/>
    </location>
</feature>
<feature type="compositionally biased region" description="Low complexity" evidence="2">
    <location>
        <begin position="2231"/>
        <end position="2255"/>
    </location>
</feature>
<feature type="compositionally biased region" description="Low complexity" evidence="2">
    <location>
        <begin position="1864"/>
        <end position="1877"/>
    </location>
</feature>
<feature type="compositionally biased region" description="Low complexity" evidence="2">
    <location>
        <begin position="1479"/>
        <end position="1491"/>
    </location>
</feature>
<feature type="region of interest" description="Disordered" evidence="2">
    <location>
        <begin position="1802"/>
        <end position="1950"/>
    </location>
</feature>
<feature type="compositionally biased region" description="Polar residues" evidence="2">
    <location>
        <begin position="421"/>
        <end position="435"/>
    </location>
</feature>
<feature type="compositionally biased region" description="Low complexity" evidence="2">
    <location>
        <begin position="538"/>
        <end position="551"/>
    </location>
</feature>
<feature type="region of interest" description="Disordered" evidence="2">
    <location>
        <begin position="1999"/>
        <end position="2040"/>
    </location>
</feature>
<dbReference type="EMBL" id="FR823391">
    <property type="protein sequence ID" value="CBZ54518.1"/>
    <property type="molecule type" value="Genomic_DNA"/>
</dbReference>
<feature type="compositionally biased region" description="Basic and acidic residues" evidence="2">
    <location>
        <begin position="2072"/>
        <end position="2085"/>
    </location>
</feature>
<feature type="region of interest" description="Disordered" evidence="2">
    <location>
        <begin position="419"/>
        <end position="460"/>
    </location>
</feature>
<feature type="compositionally biased region" description="Basic and acidic residues" evidence="2">
    <location>
        <begin position="1199"/>
        <end position="1208"/>
    </location>
</feature>
<feature type="compositionally biased region" description="Basic and acidic residues" evidence="2">
    <location>
        <begin position="1117"/>
        <end position="1136"/>
    </location>
</feature>
<dbReference type="GeneID" id="13442449"/>
<feature type="compositionally biased region" description="Basic and acidic residues" evidence="2">
    <location>
        <begin position="709"/>
        <end position="724"/>
    </location>
</feature>
<evidence type="ECO:0000313" key="5">
    <source>
        <dbReference type="Proteomes" id="UP000007494"/>
    </source>
</evidence>
<feature type="region of interest" description="Disordered" evidence="2">
    <location>
        <begin position="1164"/>
        <end position="1229"/>
    </location>
</feature>
<reference evidence="3" key="1">
    <citation type="submission" date="2011-02" db="EMBL/GenBank/DDBJ databases">
        <authorList>
            <person name="Aslett M."/>
        </authorList>
    </citation>
    <scope>NUCLEOTIDE SEQUENCE</scope>
    <source>
        <strain evidence="3">Liverpool</strain>
    </source>
</reference>